<dbReference type="EMBL" id="CP043311">
    <property type="protein sequence ID" value="QEY65879.1"/>
    <property type="molecule type" value="Genomic_DNA"/>
</dbReference>
<feature type="coiled-coil region" evidence="8">
    <location>
        <begin position="401"/>
        <end position="435"/>
    </location>
</feature>
<keyword evidence="8" id="KW-0175">Coiled coil</keyword>
<feature type="transmembrane region" description="Helical" evidence="10">
    <location>
        <begin position="644"/>
        <end position="666"/>
    </location>
</feature>
<keyword evidence="7 10" id="KW-0472">Membrane</keyword>
<dbReference type="SUPFAM" id="SSF50182">
    <property type="entry name" value="Sm-like ribonucleoproteins"/>
    <property type="match status" value="1"/>
</dbReference>
<dbReference type="InterPro" id="IPR006685">
    <property type="entry name" value="MscS_channel_2nd"/>
</dbReference>
<dbReference type="PROSITE" id="PS01246">
    <property type="entry name" value="UPF0003"/>
    <property type="match status" value="1"/>
</dbReference>
<dbReference type="InterPro" id="IPR023408">
    <property type="entry name" value="MscS_beta-dom_sf"/>
</dbReference>
<feature type="transmembrane region" description="Helical" evidence="10">
    <location>
        <begin position="615"/>
        <end position="632"/>
    </location>
</feature>
<feature type="region of interest" description="Disordered" evidence="9">
    <location>
        <begin position="248"/>
        <end position="267"/>
    </location>
</feature>
<dbReference type="Pfam" id="PF00924">
    <property type="entry name" value="MS_channel_2nd"/>
    <property type="match status" value="1"/>
</dbReference>
<reference evidence="17 18" key="1">
    <citation type="submission" date="2019-08" db="EMBL/GenBank/DDBJ databases">
        <title>Whole-genome Sequencing of e-waste polymer degrading bacterium Pseudomonas sp. strain PE08.</title>
        <authorList>
            <person name="Kirdat K."/>
            <person name="Debbarma P."/>
            <person name="Narawade N."/>
            <person name="Suyal D."/>
            <person name="Thorat V."/>
            <person name="Shouche Y."/>
            <person name="Goel R."/>
            <person name="Yadav A."/>
        </authorList>
    </citation>
    <scope>NUCLEOTIDE SEQUENCE [LARGE SCALE GENOMIC DNA]</scope>
    <source>
        <strain evidence="17 18">PE08</strain>
    </source>
</reference>
<feature type="chain" id="PRO_5023917728" evidence="11">
    <location>
        <begin position="25"/>
        <end position="1113"/>
    </location>
</feature>
<feature type="domain" description="Mechanosensitive ion channel inner membrane" evidence="13">
    <location>
        <begin position="492"/>
        <end position="812"/>
    </location>
</feature>
<feature type="domain" description="Mechanosensitive ion channel MscS C-terminal" evidence="15">
    <location>
        <begin position="989"/>
        <end position="1073"/>
    </location>
</feature>
<feature type="domain" description="Mechanosensitive ion channel MscS" evidence="12">
    <location>
        <begin position="916"/>
        <end position="981"/>
    </location>
</feature>
<dbReference type="Pfam" id="PF21082">
    <property type="entry name" value="MS_channel_3rd"/>
    <property type="match status" value="1"/>
</dbReference>
<feature type="transmembrane region" description="Helical" evidence="10">
    <location>
        <begin position="826"/>
        <end position="846"/>
    </location>
</feature>
<evidence type="ECO:0000256" key="7">
    <source>
        <dbReference type="ARBA" id="ARBA00023136"/>
    </source>
</evidence>
<feature type="transmembrane region" description="Helical" evidence="10">
    <location>
        <begin position="581"/>
        <end position="603"/>
    </location>
</feature>
<keyword evidence="5 11" id="KW-0732">Signal</keyword>
<accession>A0A5J6QYR7</accession>
<dbReference type="Pfam" id="PF12795">
    <property type="entry name" value="MscS_porin"/>
    <property type="match status" value="1"/>
</dbReference>
<dbReference type="GO" id="GO:0009992">
    <property type="term" value="P:intracellular water homeostasis"/>
    <property type="evidence" value="ECO:0007669"/>
    <property type="project" value="TreeGrafter"/>
</dbReference>
<dbReference type="InterPro" id="IPR025692">
    <property type="entry name" value="MscS_IM_dom1"/>
</dbReference>
<dbReference type="NCBIfam" id="NF008438">
    <property type="entry name" value="PRK11281.1"/>
    <property type="match status" value="1"/>
</dbReference>
<dbReference type="InterPro" id="IPR024393">
    <property type="entry name" value="MscS_porin"/>
</dbReference>
<dbReference type="GO" id="GO:0005886">
    <property type="term" value="C:plasma membrane"/>
    <property type="evidence" value="ECO:0007669"/>
    <property type="project" value="UniProtKB-SubCell"/>
</dbReference>
<keyword evidence="3" id="KW-1003">Cell membrane</keyword>
<evidence type="ECO:0000256" key="1">
    <source>
        <dbReference type="ARBA" id="ARBA00004651"/>
    </source>
</evidence>
<evidence type="ECO:0000256" key="11">
    <source>
        <dbReference type="SAM" id="SignalP"/>
    </source>
</evidence>
<comment type="subcellular location">
    <subcellularLocation>
        <location evidence="1">Cell membrane</location>
        <topology evidence="1">Multi-pass membrane protein</topology>
    </subcellularLocation>
</comment>
<dbReference type="PANTHER" id="PTHR30347:SF1">
    <property type="entry name" value="MECHANOSENSITIVE CHANNEL MSCK"/>
    <property type="match status" value="1"/>
</dbReference>
<feature type="domain" description="Mechanosensitive ion channel MscS porin" evidence="14">
    <location>
        <begin position="59"/>
        <end position="272"/>
    </location>
</feature>
<keyword evidence="4 10" id="KW-0812">Transmembrane</keyword>
<dbReference type="InterPro" id="IPR011066">
    <property type="entry name" value="MscS_channel_C_sf"/>
</dbReference>
<feature type="transmembrane region" description="Helical" evidence="10">
    <location>
        <begin position="867"/>
        <end position="888"/>
    </location>
</feature>
<evidence type="ECO:0000259" key="16">
    <source>
        <dbReference type="Pfam" id="PF21088"/>
    </source>
</evidence>
<gene>
    <name evidence="17" type="primary">mscK</name>
    <name evidence="17" type="ORF">FXN65_25715</name>
</gene>
<dbReference type="InterPro" id="IPR049278">
    <property type="entry name" value="MS_channel_C"/>
</dbReference>
<dbReference type="InterPro" id="IPR006686">
    <property type="entry name" value="MscS_channel_CS"/>
</dbReference>
<feature type="transmembrane region" description="Helical" evidence="10">
    <location>
        <begin position="491"/>
        <end position="507"/>
    </location>
</feature>
<dbReference type="Gene3D" id="3.30.70.100">
    <property type="match status" value="1"/>
</dbReference>
<dbReference type="Proteomes" id="UP000327179">
    <property type="component" value="Chromosome"/>
</dbReference>
<dbReference type="KEGG" id="plal:FXN65_25715"/>
<keyword evidence="18" id="KW-1185">Reference proteome</keyword>
<feature type="transmembrane region" description="Helical" evidence="10">
    <location>
        <begin position="536"/>
        <end position="561"/>
    </location>
</feature>
<evidence type="ECO:0000256" key="4">
    <source>
        <dbReference type="ARBA" id="ARBA00022692"/>
    </source>
</evidence>
<organism evidence="17 18">
    <name type="scientific">Metapseudomonas lalkuanensis</name>
    <dbReference type="NCBI Taxonomy" id="2604832"/>
    <lineage>
        <taxon>Bacteria</taxon>
        <taxon>Pseudomonadati</taxon>
        <taxon>Pseudomonadota</taxon>
        <taxon>Gammaproteobacteria</taxon>
        <taxon>Pseudomonadales</taxon>
        <taxon>Pseudomonadaceae</taxon>
        <taxon>Metapseudomonas</taxon>
    </lineage>
</organism>
<evidence type="ECO:0000256" key="6">
    <source>
        <dbReference type="ARBA" id="ARBA00022989"/>
    </source>
</evidence>
<dbReference type="AlphaFoldDB" id="A0A5J6QYR7"/>
<dbReference type="Gene3D" id="1.10.287.1260">
    <property type="match status" value="1"/>
</dbReference>
<evidence type="ECO:0000256" key="3">
    <source>
        <dbReference type="ARBA" id="ARBA00022475"/>
    </source>
</evidence>
<dbReference type="SUPFAM" id="SSF82861">
    <property type="entry name" value="Mechanosensitive channel protein MscS (YggB), transmembrane region"/>
    <property type="match status" value="1"/>
</dbReference>
<evidence type="ECO:0000256" key="10">
    <source>
        <dbReference type="SAM" id="Phobius"/>
    </source>
</evidence>
<dbReference type="FunFam" id="1.10.287.1260:FF:000002">
    <property type="entry name" value="Potassium efflux system KefA"/>
    <property type="match status" value="1"/>
</dbReference>
<protein>
    <submittedName>
        <fullName evidence="17">Mechanosensitive channel MscK</fullName>
    </submittedName>
</protein>
<name>A0A5J6QYR7_9GAMM</name>
<feature type="transmembrane region" description="Helical" evidence="10">
    <location>
        <begin position="678"/>
        <end position="701"/>
    </location>
</feature>
<dbReference type="PANTHER" id="PTHR30347">
    <property type="entry name" value="POTASSIUM CHANNEL RELATED"/>
    <property type="match status" value="1"/>
</dbReference>
<sequence length="1113" mass="123895">MASLRTFIAAALLGLCLTPAYLQAAPATGVGVGVPKPATAPADSKPAEGEAQAKPSVEEQTQTFVANQKESEQSLAALKRQLNDAPRLVGEAQRELARLKTSPPVPVKERYGKSELIQLEKLLDERSNELAERQKSLAEANSLIITSQTRPERAQAEISANQTRIQQINAILKTGKDSGKAISEEQRALLTAEQAALAAQTELRREELAGNSLLQDLGNSRRDLLVERIRRLEQETLDLQSLINEMRRESSEQTVAELSRDADQTTPDSLVAKESAINLKMSDYLLRSTDRLNELTRQNLQTRQQLDSLSQADQALEEQISVLKGSLLLAKILYQQKQALPQLHLDKNLADEIADIRLYQFELNQQRDKLGNPQAYVDELLADQPPEQITPELRTMLTDLISTRSELLDRLSRELNNLLNESITLQLNQKQLQETSQTLRNTLDEQMFWIPSNKPLDFNWLKSTPHMLERQLAEMPWGSGVRELGEGLMDRPWLFLPLLLLIGGLLWKRRYIYARLNEINQDVGHFKRDSQVHTPVALFLTVLLALPVSLFLLLCGLALQIDARGQNATLGAALMEMAQAWMVFYTLYRILAPGGIAELHFHWDRPQVAFLRSQIRRLGGVVMALVAIVTVAEHQPAALADDIIGVIVVLSCYALMTLVLSNLLLAEPMREQTSPFRLLIGVAFTLLPLALIVAVGFGYYYTSLKLTDRLITTLYLLILLLLVEATFVRGLAVAARRLAYQRVLAKRQAQTKENAEGEEVVVEEPALDIEKVNQQSLRLIRLALLGVFLACLYLVWADLISVFAYLDQVTLYQYSTGTGDATTQVPISMLDVLGALIIAGITTALARNLPGLLEVLVLSRLKLAQGSAYATTTLLSYAIAGIGFVSALSTLGVSWDKLQWLVAALSVGIGFGMQAIFANFISGLILLFERPVRIGDLVTIGTVTGTVNRIRIRATHITDSDRKEVIVPNQTFLTSQLINWTLTDTVTRIVLVYNVNRSSDLDLELVRKLLLQATTENSRVLRDPAPTVQLKTYGASTLEHELKIYVRELGDRGLATDELNRRIDQLFKEHDINTSSVPKMDVTLTRRIEKHAEDEVDAVSIPVKDKVPVPESR</sequence>
<dbReference type="InterPro" id="IPR052702">
    <property type="entry name" value="MscS-like_channel"/>
</dbReference>
<evidence type="ECO:0000313" key="17">
    <source>
        <dbReference type="EMBL" id="QEY65879.1"/>
    </source>
</evidence>
<dbReference type="SUPFAM" id="SSF82689">
    <property type="entry name" value="Mechanosensitive channel protein MscS (YggB), C-terminal domain"/>
    <property type="match status" value="1"/>
</dbReference>
<feature type="coiled-coil region" evidence="8">
    <location>
        <begin position="292"/>
        <end position="319"/>
    </location>
</feature>
<feature type="transmembrane region" description="Helical" evidence="10">
    <location>
        <begin position="782"/>
        <end position="806"/>
    </location>
</feature>
<evidence type="ECO:0000259" key="14">
    <source>
        <dbReference type="Pfam" id="PF12795"/>
    </source>
</evidence>
<keyword evidence="6 10" id="KW-1133">Transmembrane helix</keyword>
<feature type="transmembrane region" description="Helical" evidence="10">
    <location>
        <begin position="713"/>
        <end position="732"/>
    </location>
</feature>
<evidence type="ECO:0000256" key="9">
    <source>
        <dbReference type="SAM" id="MobiDB-lite"/>
    </source>
</evidence>
<dbReference type="Pfam" id="PF21088">
    <property type="entry name" value="MS_channel_1st"/>
    <property type="match status" value="1"/>
</dbReference>
<evidence type="ECO:0000313" key="18">
    <source>
        <dbReference type="Proteomes" id="UP000327179"/>
    </source>
</evidence>
<feature type="transmembrane region" description="Helical" evidence="10">
    <location>
        <begin position="900"/>
        <end position="928"/>
    </location>
</feature>
<evidence type="ECO:0000256" key="5">
    <source>
        <dbReference type="ARBA" id="ARBA00022729"/>
    </source>
</evidence>
<dbReference type="Pfam" id="PF12794">
    <property type="entry name" value="MscS_TM"/>
    <property type="match status" value="1"/>
</dbReference>
<dbReference type="InterPro" id="IPR010920">
    <property type="entry name" value="LSM_dom_sf"/>
</dbReference>
<dbReference type="GO" id="GO:0008381">
    <property type="term" value="F:mechanosensitive monoatomic ion channel activity"/>
    <property type="evidence" value="ECO:0007669"/>
    <property type="project" value="UniProtKB-ARBA"/>
</dbReference>
<evidence type="ECO:0000259" key="12">
    <source>
        <dbReference type="Pfam" id="PF00924"/>
    </source>
</evidence>
<evidence type="ECO:0000256" key="2">
    <source>
        <dbReference type="ARBA" id="ARBA00008017"/>
    </source>
</evidence>
<evidence type="ECO:0000256" key="8">
    <source>
        <dbReference type="SAM" id="Coils"/>
    </source>
</evidence>
<feature type="region of interest" description="Disordered" evidence="9">
    <location>
        <begin position="38"/>
        <end position="60"/>
    </location>
</feature>
<dbReference type="InterPro" id="IPR011014">
    <property type="entry name" value="MscS_channel_TM-2"/>
</dbReference>
<comment type="similarity">
    <text evidence="2">Belongs to the MscS (TC 1.A.23) family.</text>
</comment>
<proteinExistence type="inferred from homology"/>
<evidence type="ECO:0000259" key="13">
    <source>
        <dbReference type="Pfam" id="PF12794"/>
    </source>
</evidence>
<feature type="signal peptide" evidence="11">
    <location>
        <begin position="1"/>
        <end position="24"/>
    </location>
</feature>
<evidence type="ECO:0000259" key="15">
    <source>
        <dbReference type="Pfam" id="PF21082"/>
    </source>
</evidence>
<feature type="domain" description="Mechanosensitive ion channel transmembrane helices 2/3" evidence="16">
    <location>
        <begin position="873"/>
        <end position="914"/>
    </location>
</feature>
<dbReference type="InterPro" id="IPR049142">
    <property type="entry name" value="MS_channel_1st"/>
</dbReference>
<dbReference type="Gene3D" id="2.30.30.60">
    <property type="match status" value="1"/>
</dbReference>